<reference evidence="2 3" key="1">
    <citation type="submission" date="2021-06" db="EMBL/GenBank/DDBJ databases">
        <title>Genome-based taxonomic framework of Microbacterium strains isolated from marine environment, the description of four new species and reclassification of four preexisting species.</title>
        <authorList>
            <person name="Lee S.D."/>
            <person name="Kim S.-M."/>
            <person name="Byeon Y.-S."/>
            <person name="Yang H.L."/>
            <person name="Kim I.S."/>
        </authorList>
    </citation>
    <scope>NUCLEOTIDE SEQUENCE [LARGE SCALE GENOMIC DNA]</scope>
    <source>
        <strain evidence="2 3">SSW1-51</strain>
    </source>
</reference>
<protein>
    <submittedName>
        <fullName evidence="2">Helix-turn-helix domain-containing protein</fullName>
    </submittedName>
</protein>
<evidence type="ECO:0000259" key="1">
    <source>
        <dbReference type="PROSITE" id="PS50943"/>
    </source>
</evidence>
<dbReference type="RefSeq" id="WP_247982193.1">
    <property type="nucleotide sequence ID" value="NZ_CP078076.1"/>
</dbReference>
<dbReference type="SUPFAM" id="SSF47413">
    <property type="entry name" value="lambda repressor-like DNA-binding domains"/>
    <property type="match status" value="1"/>
</dbReference>
<dbReference type="Gene3D" id="1.10.260.40">
    <property type="entry name" value="lambda repressor-like DNA-binding domains"/>
    <property type="match status" value="1"/>
</dbReference>
<organism evidence="2 3">
    <name type="scientific">Microbacterium sufflavum</name>
    <dbReference type="NCBI Taxonomy" id="2851649"/>
    <lineage>
        <taxon>Bacteria</taxon>
        <taxon>Bacillati</taxon>
        <taxon>Actinomycetota</taxon>
        <taxon>Actinomycetes</taxon>
        <taxon>Micrococcales</taxon>
        <taxon>Microbacteriaceae</taxon>
        <taxon>Microbacterium</taxon>
    </lineage>
</organism>
<dbReference type="PROSITE" id="PS50943">
    <property type="entry name" value="HTH_CROC1"/>
    <property type="match status" value="1"/>
</dbReference>
<dbReference type="InterPro" id="IPR010982">
    <property type="entry name" value="Lambda_DNA-bd_dom_sf"/>
</dbReference>
<feature type="domain" description="HTH cro/C1-type" evidence="1">
    <location>
        <begin position="13"/>
        <end position="68"/>
    </location>
</feature>
<dbReference type="InterPro" id="IPR001387">
    <property type="entry name" value="Cro/C1-type_HTH"/>
</dbReference>
<proteinExistence type="predicted"/>
<name>A0ABY4IDP7_9MICO</name>
<sequence length="190" mass="20798">MSQRPSDGLGSRLAYYRKLAGLSAERLSQRVPMSRAVIANIESGRKRDVTVDEMLALAWALDIPPVALALPVEQPNVFLETASGETRTESARAHAAIDWFMTGKKPGGASTPQQMIATTRLRMLRDYYSTQAQLARAEAATANGDDSANWSAIAEEQRIRLRDLTEELAGLGIDLTYYKIDETGLPDGDD</sequence>
<evidence type="ECO:0000313" key="2">
    <source>
        <dbReference type="EMBL" id="UPL09986.1"/>
    </source>
</evidence>
<dbReference type="EMBL" id="CP078076">
    <property type="protein sequence ID" value="UPL09986.1"/>
    <property type="molecule type" value="Genomic_DNA"/>
</dbReference>
<keyword evidence="3" id="KW-1185">Reference proteome</keyword>
<dbReference type="Pfam" id="PF01381">
    <property type="entry name" value="HTH_3"/>
    <property type="match status" value="1"/>
</dbReference>
<accession>A0ABY4IDP7</accession>
<dbReference type="Proteomes" id="UP000831467">
    <property type="component" value="Chromosome"/>
</dbReference>
<dbReference type="CDD" id="cd00093">
    <property type="entry name" value="HTH_XRE"/>
    <property type="match status" value="1"/>
</dbReference>
<dbReference type="SMART" id="SM00530">
    <property type="entry name" value="HTH_XRE"/>
    <property type="match status" value="1"/>
</dbReference>
<gene>
    <name evidence="2" type="ORF">KV394_02175</name>
</gene>
<evidence type="ECO:0000313" key="3">
    <source>
        <dbReference type="Proteomes" id="UP000831467"/>
    </source>
</evidence>